<dbReference type="Gene3D" id="3.40.630.30">
    <property type="match status" value="1"/>
</dbReference>
<dbReference type="GO" id="GO:0016747">
    <property type="term" value="F:acyltransferase activity, transferring groups other than amino-acyl groups"/>
    <property type="evidence" value="ECO:0007669"/>
    <property type="project" value="InterPro"/>
</dbReference>
<dbReference type="AlphaFoldDB" id="A0A9P8EEP3"/>
<reference evidence="2" key="1">
    <citation type="journal article" date="2021" name="J Fungi (Basel)">
        <title>Virulence traits and population genomics of the black yeast Aureobasidium melanogenum.</title>
        <authorList>
            <person name="Cernosa A."/>
            <person name="Sun X."/>
            <person name="Gostincar C."/>
            <person name="Fang C."/>
            <person name="Gunde-Cimerman N."/>
            <person name="Song Z."/>
        </authorList>
    </citation>
    <scope>NUCLEOTIDE SEQUENCE</scope>
    <source>
        <strain evidence="2">EXF-9911</strain>
    </source>
</reference>
<feature type="domain" description="N-acetyltransferase" evidence="1">
    <location>
        <begin position="10"/>
        <end position="172"/>
    </location>
</feature>
<dbReference type="EMBL" id="JAHFXF010000439">
    <property type="protein sequence ID" value="KAG9687727.1"/>
    <property type="molecule type" value="Genomic_DNA"/>
</dbReference>
<dbReference type="OrthoDB" id="64477at2759"/>
<dbReference type="PROSITE" id="PS51186">
    <property type="entry name" value="GNAT"/>
    <property type="match status" value="1"/>
</dbReference>
<accession>A0A9P8EEP3</accession>
<sequence length="182" mass="20295">MTLKPKQTRISLRPRRELDAEALFATMSHPESMRYWSRAPFTSLSSLREYFSANSTSTSGWKTWAIVKANDPSDTAIGFVAAGARRKGVTEIGYLVAREALGYGYGREAVSLLIERLFAEGERRIVADVDPENKASIALLTTLGFKLEGHLRAEWETHIGVRDSLIYGLLAEEWQASTDNVI</sequence>
<protein>
    <submittedName>
        <fullName evidence="2">N-acetyltransferase GCN5</fullName>
    </submittedName>
</protein>
<evidence type="ECO:0000313" key="3">
    <source>
        <dbReference type="Proteomes" id="UP000779574"/>
    </source>
</evidence>
<feature type="non-terminal residue" evidence="2">
    <location>
        <position position="182"/>
    </location>
</feature>
<gene>
    <name evidence="2" type="ORF">KCU76_g10114</name>
</gene>
<dbReference type="PANTHER" id="PTHR43792">
    <property type="entry name" value="GNAT FAMILY, PUTATIVE (AFU_ORTHOLOGUE AFUA_3G00765)-RELATED-RELATED"/>
    <property type="match status" value="1"/>
</dbReference>
<proteinExistence type="predicted"/>
<dbReference type="InterPro" id="IPR000182">
    <property type="entry name" value="GNAT_dom"/>
</dbReference>
<organism evidence="2 3">
    <name type="scientific">Aureobasidium melanogenum</name>
    <name type="common">Aureobasidium pullulans var. melanogenum</name>
    <dbReference type="NCBI Taxonomy" id="46634"/>
    <lineage>
        <taxon>Eukaryota</taxon>
        <taxon>Fungi</taxon>
        <taxon>Dikarya</taxon>
        <taxon>Ascomycota</taxon>
        <taxon>Pezizomycotina</taxon>
        <taxon>Dothideomycetes</taxon>
        <taxon>Dothideomycetidae</taxon>
        <taxon>Dothideales</taxon>
        <taxon>Saccotheciaceae</taxon>
        <taxon>Aureobasidium</taxon>
    </lineage>
</organism>
<dbReference type="InterPro" id="IPR051531">
    <property type="entry name" value="N-acetyltransferase"/>
</dbReference>
<evidence type="ECO:0000259" key="1">
    <source>
        <dbReference type="PROSITE" id="PS51186"/>
    </source>
</evidence>
<comment type="caution">
    <text evidence="2">The sequence shown here is derived from an EMBL/GenBank/DDBJ whole genome shotgun (WGS) entry which is preliminary data.</text>
</comment>
<dbReference type="InterPro" id="IPR016181">
    <property type="entry name" value="Acyl_CoA_acyltransferase"/>
</dbReference>
<dbReference type="SUPFAM" id="SSF55729">
    <property type="entry name" value="Acyl-CoA N-acyltransferases (Nat)"/>
    <property type="match status" value="1"/>
</dbReference>
<reference evidence="2" key="2">
    <citation type="submission" date="2021-08" db="EMBL/GenBank/DDBJ databases">
        <authorList>
            <person name="Gostincar C."/>
            <person name="Sun X."/>
            <person name="Song Z."/>
            <person name="Gunde-Cimerman N."/>
        </authorList>
    </citation>
    <scope>NUCLEOTIDE SEQUENCE</scope>
    <source>
        <strain evidence="2">EXF-9911</strain>
    </source>
</reference>
<evidence type="ECO:0000313" key="2">
    <source>
        <dbReference type="EMBL" id="KAG9687727.1"/>
    </source>
</evidence>
<name>A0A9P8EEP3_AURME</name>
<dbReference type="Proteomes" id="UP000779574">
    <property type="component" value="Unassembled WGS sequence"/>
</dbReference>
<dbReference type="Pfam" id="PF13302">
    <property type="entry name" value="Acetyltransf_3"/>
    <property type="match status" value="1"/>
</dbReference>